<evidence type="ECO:0000313" key="3">
    <source>
        <dbReference type="Proteomes" id="UP001161422"/>
    </source>
</evidence>
<accession>A0AA37S0F4</accession>
<dbReference type="AlphaFoldDB" id="A0AA37S0F4"/>
<gene>
    <name evidence="2" type="ORF">GCM10007895_34250</name>
</gene>
<keyword evidence="1" id="KW-0812">Transmembrane</keyword>
<organism evidence="2 3">
    <name type="scientific">Paraferrimonas sedimenticola</name>
    <dbReference type="NCBI Taxonomy" id="375674"/>
    <lineage>
        <taxon>Bacteria</taxon>
        <taxon>Pseudomonadati</taxon>
        <taxon>Pseudomonadota</taxon>
        <taxon>Gammaproteobacteria</taxon>
        <taxon>Alteromonadales</taxon>
        <taxon>Ferrimonadaceae</taxon>
        <taxon>Paraferrimonas</taxon>
    </lineage>
</organism>
<dbReference type="EMBL" id="BSNC01000019">
    <property type="protein sequence ID" value="GLP98118.1"/>
    <property type="molecule type" value="Genomic_DNA"/>
</dbReference>
<keyword evidence="1" id="KW-1133">Transmembrane helix</keyword>
<comment type="caution">
    <text evidence="2">The sequence shown here is derived from an EMBL/GenBank/DDBJ whole genome shotgun (WGS) entry which is preliminary data.</text>
</comment>
<reference evidence="2" key="2">
    <citation type="submission" date="2023-01" db="EMBL/GenBank/DDBJ databases">
        <title>Draft genome sequence of Paraferrimonas sedimenticola strain NBRC 101628.</title>
        <authorList>
            <person name="Sun Q."/>
            <person name="Mori K."/>
        </authorList>
    </citation>
    <scope>NUCLEOTIDE SEQUENCE</scope>
    <source>
        <strain evidence="2">NBRC 101628</strain>
    </source>
</reference>
<dbReference type="Proteomes" id="UP001161422">
    <property type="component" value="Unassembled WGS sequence"/>
</dbReference>
<dbReference type="RefSeq" id="WP_095504447.1">
    <property type="nucleotide sequence ID" value="NZ_BSNC01000019.1"/>
</dbReference>
<name>A0AA37S0F4_9GAMM</name>
<dbReference type="InterPro" id="IPR021521">
    <property type="entry name" value="DUF3185"/>
</dbReference>
<evidence type="ECO:0000313" key="2">
    <source>
        <dbReference type="EMBL" id="GLP98118.1"/>
    </source>
</evidence>
<keyword evidence="3" id="KW-1185">Reference proteome</keyword>
<feature type="transmembrane region" description="Helical" evidence="1">
    <location>
        <begin position="51"/>
        <end position="69"/>
    </location>
</feature>
<reference evidence="2" key="1">
    <citation type="journal article" date="2014" name="Int. J. Syst. Evol. Microbiol.">
        <title>Complete genome sequence of Corynebacterium casei LMG S-19264T (=DSM 44701T), isolated from a smear-ripened cheese.</title>
        <authorList>
            <consortium name="US DOE Joint Genome Institute (JGI-PGF)"/>
            <person name="Walter F."/>
            <person name="Albersmeier A."/>
            <person name="Kalinowski J."/>
            <person name="Ruckert C."/>
        </authorList>
    </citation>
    <scope>NUCLEOTIDE SEQUENCE</scope>
    <source>
        <strain evidence="2">NBRC 101628</strain>
    </source>
</reference>
<sequence length="71" mass="7678">MSASSSSSTKLIGIVLLIIGCGLGYWGYEISQEMTSQITSQLTNEMPKEVMYRYIGAAVSGILGIVLLFKK</sequence>
<protein>
    <recommendedName>
        <fullName evidence="4">DUF3185 family protein</fullName>
    </recommendedName>
</protein>
<evidence type="ECO:0000256" key="1">
    <source>
        <dbReference type="SAM" id="Phobius"/>
    </source>
</evidence>
<proteinExistence type="predicted"/>
<dbReference type="Pfam" id="PF11381">
    <property type="entry name" value="DUF3185"/>
    <property type="match status" value="1"/>
</dbReference>
<evidence type="ECO:0008006" key="4">
    <source>
        <dbReference type="Google" id="ProtNLM"/>
    </source>
</evidence>
<feature type="transmembrane region" description="Helical" evidence="1">
    <location>
        <begin position="12"/>
        <end position="31"/>
    </location>
</feature>
<keyword evidence="1" id="KW-0472">Membrane</keyword>